<evidence type="ECO:0000313" key="2">
    <source>
        <dbReference type="Proteomes" id="UP000789366"/>
    </source>
</evidence>
<name>A0ACA9NZN7_9GLOM</name>
<reference evidence="1" key="1">
    <citation type="submission" date="2021-06" db="EMBL/GenBank/DDBJ databases">
        <authorList>
            <person name="Kallberg Y."/>
            <person name="Tangrot J."/>
            <person name="Rosling A."/>
        </authorList>
    </citation>
    <scope>NUCLEOTIDE SEQUENCE</scope>
    <source>
        <strain evidence="1">28 12/20/2015</strain>
    </source>
</reference>
<dbReference type="EMBL" id="CAJVPW010018011">
    <property type="protein sequence ID" value="CAG8679539.1"/>
    <property type="molecule type" value="Genomic_DNA"/>
</dbReference>
<sequence>QQNDDKSDCSNKDNKYKIEAGVDFPNWKSLESALEKHELEVKFKSIKFQMECDNNEDIIC</sequence>
<gene>
    <name evidence="1" type="ORF">SPELUC_LOCUS10079</name>
</gene>
<feature type="non-terminal residue" evidence="1">
    <location>
        <position position="1"/>
    </location>
</feature>
<comment type="caution">
    <text evidence="1">The sequence shown here is derived from an EMBL/GenBank/DDBJ whole genome shotgun (WGS) entry which is preliminary data.</text>
</comment>
<evidence type="ECO:0000313" key="1">
    <source>
        <dbReference type="EMBL" id="CAG8679539.1"/>
    </source>
</evidence>
<proteinExistence type="predicted"/>
<protein>
    <submittedName>
        <fullName evidence="1">2354_t:CDS:1</fullName>
    </submittedName>
</protein>
<organism evidence="1 2">
    <name type="scientific">Cetraspora pellucida</name>
    <dbReference type="NCBI Taxonomy" id="1433469"/>
    <lineage>
        <taxon>Eukaryota</taxon>
        <taxon>Fungi</taxon>
        <taxon>Fungi incertae sedis</taxon>
        <taxon>Mucoromycota</taxon>
        <taxon>Glomeromycotina</taxon>
        <taxon>Glomeromycetes</taxon>
        <taxon>Diversisporales</taxon>
        <taxon>Gigasporaceae</taxon>
        <taxon>Cetraspora</taxon>
    </lineage>
</organism>
<keyword evidence="2" id="KW-1185">Reference proteome</keyword>
<accession>A0ACA9NZN7</accession>
<dbReference type="Proteomes" id="UP000789366">
    <property type="component" value="Unassembled WGS sequence"/>
</dbReference>